<evidence type="ECO:0000256" key="7">
    <source>
        <dbReference type="ARBA" id="ARBA00023136"/>
    </source>
</evidence>
<evidence type="ECO:0000259" key="12">
    <source>
        <dbReference type="PROSITE" id="PS50261"/>
    </source>
</evidence>
<dbReference type="Proteomes" id="UP001549921">
    <property type="component" value="Unassembled WGS sequence"/>
</dbReference>
<evidence type="ECO:0000256" key="11">
    <source>
        <dbReference type="SAM" id="SignalP"/>
    </source>
</evidence>
<dbReference type="CDD" id="cd15039">
    <property type="entry name" value="7tmB3_Methuselah-like"/>
    <property type="match status" value="1"/>
</dbReference>
<feature type="transmembrane region" description="Helical" evidence="10">
    <location>
        <begin position="330"/>
        <end position="353"/>
    </location>
</feature>
<dbReference type="Gene3D" id="1.20.1070.10">
    <property type="entry name" value="Rhodopsin 7-helix transmembrane proteins"/>
    <property type="match status" value="1"/>
</dbReference>
<feature type="transmembrane region" description="Helical" evidence="10">
    <location>
        <begin position="277"/>
        <end position="298"/>
    </location>
</feature>
<dbReference type="EMBL" id="JBEDNZ010000009">
    <property type="protein sequence ID" value="KAL0838633.1"/>
    <property type="molecule type" value="Genomic_DNA"/>
</dbReference>
<feature type="signal peptide" evidence="11">
    <location>
        <begin position="1"/>
        <end position="20"/>
    </location>
</feature>
<feature type="domain" description="G-protein coupled receptors family 2 profile 2" evidence="12">
    <location>
        <begin position="167"/>
        <end position="433"/>
    </location>
</feature>
<dbReference type="PANTHER" id="PTHR47154:SF2">
    <property type="entry name" value="G-PROTEIN COUPLED RECEPTOR MTH-RELATED"/>
    <property type="match status" value="1"/>
</dbReference>
<comment type="similarity">
    <text evidence="2">Belongs to the G-protein coupled receptor 2 family. Mth subfamily.</text>
</comment>
<keyword evidence="9" id="KW-0807">Transducer</keyword>
<feature type="transmembrane region" description="Helical" evidence="10">
    <location>
        <begin position="199"/>
        <end position="220"/>
    </location>
</feature>
<keyword evidence="5 10" id="KW-1133">Transmembrane helix</keyword>
<keyword evidence="3 10" id="KW-0812">Transmembrane</keyword>
<feature type="chain" id="PRO_5044879163" description="G-protein coupled receptors family 2 profile 2 domain-containing protein" evidence="11">
    <location>
        <begin position="21"/>
        <end position="498"/>
    </location>
</feature>
<comment type="caution">
    <text evidence="13">The sequence shown here is derived from an EMBL/GenBank/DDBJ whole genome shotgun (WGS) entry which is preliminary data.</text>
</comment>
<sequence>MNSLHCFLFITTIFVTGNLALDSPDICESKKCLKKCCPFGKFVYSRKKCVPFNGTEPLNISLPVFTEDFEPSKKTYEELFQLQPNAFPFENTTFRVNVYDAILMKFNVYLKESGVLFLELPNAYERWTRESTDMYCLDYAGRKQADGSLKYVFGVWASFDSQPPPKSNGFYRTGMMVSCVFLGLVLLVYLVLPELQNLGGLVLMAYVASLLCAFICLLIVQRGDLEASGCKRVSFLTYFFFIASFCWMNIMSCDIWWTFRGYAKARPIHRRGEFFKFLMYCLYAFGVSGAMTAALMVLNDADLRSLPGFVTPGIPDKGCFLEGGEKLYYLYMPMLIMIILNWLFFLMTAFNIWRLGRGTAVLDSAAAGTPAAHRQQKQRFLVYLKLSIVMGLNWLLEVVSSVTPDLLKDVWYISDTYNMLVGLAIFLIFVCKKKIFKKLYLRLMCLSSFDHYSWAPGSMRSRSNSTMTETSSISAETPLQISINPKGGQNYPKERQFF</sequence>
<keyword evidence="6" id="KW-0297">G-protein coupled receptor</keyword>
<evidence type="ECO:0000256" key="10">
    <source>
        <dbReference type="SAM" id="Phobius"/>
    </source>
</evidence>
<evidence type="ECO:0000256" key="8">
    <source>
        <dbReference type="ARBA" id="ARBA00023170"/>
    </source>
</evidence>
<evidence type="ECO:0000256" key="2">
    <source>
        <dbReference type="ARBA" id="ARBA00008979"/>
    </source>
</evidence>
<keyword evidence="7 10" id="KW-0472">Membrane</keyword>
<evidence type="ECO:0000256" key="3">
    <source>
        <dbReference type="ARBA" id="ARBA00022692"/>
    </source>
</evidence>
<dbReference type="InterPro" id="IPR051384">
    <property type="entry name" value="Mth_GPCR"/>
</dbReference>
<accession>A0ABD0T8E6</accession>
<feature type="transmembrane region" description="Helical" evidence="10">
    <location>
        <begin position="411"/>
        <end position="431"/>
    </location>
</feature>
<feature type="transmembrane region" description="Helical" evidence="10">
    <location>
        <begin position="380"/>
        <end position="399"/>
    </location>
</feature>
<keyword evidence="8" id="KW-0675">Receptor</keyword>
<reference evidence="13 14" key="1">
    <citation type="submission" date="2024-06" db="EMBL/GenBank/DDBJ databases">
        <title>A chromosome-level genome assembly of beet webworm, Loxostege sticticalis.</title>
        <authorList>
            <person name="Zhang Y."/>
        </authorList>
    </citation>
    <scope>NUCLEOTIDE SEQUENCE [LARGE SCALE GENOMIC DNA]</scope>
    <source>
        <strain evidence="13">AQ028</strain>
        <tissue evidence="13">Male pupae</tissue>
    </source>
</reference>
<evidence type="ECO:0000256" key="6">
    <source>
        <dbReference type="ARBA" id="ARBA00023040"/>
    </source>
</evidence>
<dbReference type="InterPro" id="IPR000832">
    <property type="entry name" value="GPCR_2_secretin-like"/>
</dbReference>
<evidence type="ECO:0000313" key="14">
    <source>
        <dbReference type="Proteomes" id="UP001549921"/>
    </source>
</evidence>
<organism evidence="13 14">
    <name type="scientific">Loxostege sticticalis</name>
    <name type="common">Beet webworm moth</name>
    <dbReference type="NCBI Taxonomy" id="481309"/>
    <lineage>
        <taxon>Eukaryota</taxon>
        <taxon>Metazoa</taxon>
        <taxon>Ecdysozoa</taxon>
        <taxon>Arthropoda</taxon>
        <taxon>Hexapoda</taxon>
        <taxon>Insecta</taxon>
        <taxon>Pterygota</taxon>
        <taxon>Neoptera</taxon>
        <taxon>Endopterygota</taxon>
        <taxon>Lepidoptera</taxon>
        <taxon>Glossata</taxon>
        <taxon>Ditrysia</taxon>
        <taxon>Pyraloidea</taxon>
        <taxon>Crambidae</taxon>
        <taxon>Pyraustinae</taxon>
        <taxon>Loxostege</taxon>
    </lineage>
</organism>
<dbReference type="Pfam" id="PF00002">
    <property type="entry name" value="7tm_2"/>
    <property type="match status" value="1"/>
</dbReference>
<evidence type="ECO:0000256" key="5">
    <source>
        <dbReference type="ARBA" id="ARBA00022989"/>
    </source>
</evidence>
<feature type="transmembrane region" description="Helical" evidence="10">
    <location>
        <begin position="235"/>
        <end position="257"/>
    </location>
</feature>
<keyword evidence="4 11" id="KW-0732">Signal</keyword>
<protein>
    <recommendedName>
        <fullName evidence="12">G-protein coupled receptors family 2 profile 2 domain-containing protein</fullName>
    </recommendedName>
</protein>
<proteinExistence type="inferred from homology"/>
<evidence type="ECO:0000256" key="9">
    <source>
        <dbReference type="ARBA" id="ARBA00023224"/>
    </source>
</evidence>
<dbReference type="GO" id="GO:0004930">
    <property type="term" value="F:G protein-coupled receptor activity"/>
    <property type="evidence" value="ECO:0007669"/>
    <property type="project" value="UniProtKB-KW"/>
</dbReference>
<feature type="transmembrane region" description="Helical" evidence="10">
    <location>
        <begin position="170"/>
        <end position="192"/>
    </location>
</feature>
<dbReference type="InterPro" id="IPR023311">
    <property type="entry name" value="Methusela_ecto_dom_2"/>
</dbReference>
<gene>
    <name evidence="13" type="ORF">ABMA28_016715</name>
</gene>
<dbReference type="InterPro" id="IPR017981">
    <property type="entry name" value="GPCR_2-like_7TM"/>
</dbReference>
<name>A0ABD0T8E6_LOXSC</name>
<dbReference type="PROSITE" id="PS50261">
    <property type="entry name" value="G_PROTEIN_RECEP_F2_4"/>
    <property type="match status" value="1"/>
</dbReference>
<dbReference type="GO" id="GO:0016020">
    <property type="term" value="C:membrane"/>
    <property type="evidence" value="ECO:0007669"/>
    <property type="project" value="UniProtKB-SubCell"/>
</dbReference>
<evidence type="ECO:0000256" key="4">
    <source>
        <dbReference type="ARBA" id="ARBA00022729"/>
    </source>
</evidence>
<comment type="subcellular location">
    <subcellularLocation>
        <location evidence="1">Membrane</location>
        <topology evidence="1">Multi-pass membrane protein</topology>
    </subcellularLocation>
</comment>
<dbReference type="Gene3D" id="2.170.180.11">
    <property type="entry name" value="Methuselah ectodomain, domain 2"/>
    <property type="match status" value="1"/>
</dbReference>
<dbReference type="AlphaFoldDB" id="A0ABD0T8E6"/>
<evidence type="ECO:0000313" key="13">
    <source>
        <dbReference type="EMBL" id="KAL0838633.1"/>
    </source>
</evidence>
<dbReference type="PANTHER" id="PTHR47154">
    <property type="entry name" value="G-PROTEIN COUPLED RECEPTOR MTH-RELATED"/>
    <property type="match status" value="1"/>
</dbReference>
<evidence type="ECO:0000256" key="1">
    <source>
        <dbReference type="ARBA" id="ARBA00004141"/>
    </source>
</evidence>